<evidence type="ECO:0000313" key="2">
    <source>
        <dbReference type="EMBL" id="OSX76713.1"/>
    </source>
</evidence>
<evidence type="ECO:0000313" key="3">
    <source>
        <dbReference type="Proteomes" id="UP000218209"/>
    </source>
</evidence>
<feature type="compositionally biased region" description="Basic residues" evidence="1">
    <location>
        <begin position="252"/>
        <end position="269"/>
    </location>
</feature>
<accession>A0A1X6P7V9</accession>
<feature type="compositionally biased region" description="Basic residues" evidence="1">
    <location>
        <begin position="284"/>
        <end position="297"/>
    </location>
</feature>
<keyword evidence="3" id="KW-1185">Reference proteome</keyword>
<feature type="region of interest" description="Disordered" evidence="1">
    <location>
        <begin position="238"/>
        <end position="310"/>
    </location>
</feature>
<protein>
    <submittedName>
        <fullName evidence="2">Uncharacterized protein</fullName>
    </submittedName>
</protein>
<sequence length="310" mass="33398">MSSARDGSGRGASPPPPPHGAARHRGAYRPTGRGSSCATSQQTGKGPQHGRRRCYARRLGGVAACRRRCPGAARGHGRGPDHHAPAHGLTDCYRRRHRHHWHHRQWRPSPLTLAQSTQGRTPGSAVEEAATAAAVEVAAAGLPAAAATADRRRLDRPACCPTLALAGCHQVPTAVGGGSTTPSAAADLPGRPRCCSVGVRRAPPRRAAGPCQKQTSSQPLHRRLRHPRPVAHRRGRAAAAAVSSPTSPCLPPRRHQGWYRDPPRRRHRQLRQEVFRTGCAARSSFHRGRQQGRRGSRKTAAVSVNPTRRR</sequence>
<reference evidence="2 3" key="1">
    <citation type="submission" date="2017-03" db="EMBL/GenBank/DDBJ databases">
        <title>WGS assembly of Porphyra umbilicalis.</title>
        <authorList>
            <person name="Brawley S.H."/>
            <person name="Blouin N.A."/>
            <person name="Ficko-Blean E."/>
            <person name="Wheeler G.L."/>
            <person name="Lohr M."/>
            <person name="Goodson H.V."/>
            <person name="Jenkins J.W."/>
            <person name="Blaby-Haas C.E."/>
            <person name="Helliwell K.E."/>
            <person name="Chan C."/>
            <person name="Marriage T."/>
            <person name="Bhattacharya D."/>
            <person name="Klein A.S."/>
            <person name="Badis Y."/>
            <person name="Brodie J."/>
            <person name="Cao Y."/>
            <person name="Collen J."/>
            <person name="Dittami S.M."/>
            <person name="Gachon C.M."/>
            <person name="Green B.R."/>
            <person name="Karpowicz S."/>
            <person name="Kim J.W."/>
            <person name="Kudahl U."/>
            <person name="Lin S."/>
            <person name="Michel G."/>
            <person name="Mittag M."/>
            <person name="Olson B.J."/>
            <person name="Pangilinan J."/>
            <person name="Peng Y."/>
            <person name="Qiu H."/>
            <person name="Shu S."/>
            <person name="Singer J.T."/>
            <person name="Smith A.G."/>
            <person name="Sprecher B.N."/>
            <person name="Wagner V."/>
            <person name="Wang W."/>
            <person name="Wang Z.-Y."/>
            <person name="Yan J."/>
            <person name="Yarish C."/>
            <person name="Zoeuner-Riek S."/>
            <person name="Zhuang Y."/>
            <person name="Zou Y."/>
            <person name="Lindquist E.A."/>
            <person name="Grimwood J."/>
            <person name="Barry K."/>
            <person name="Rokhsar D.S."/>
            <person name="Schmutz J."/>
            <person name="Stiller J.W."/>
            <person name="Grossman A.R."/>
            <person name="Prochnik S.E."/>
        </authorList>
    </citation>
    <scope>NUCLEOTIDE SEQUENCE [LARGE SCALE GENOMIC DNA]</scope>
    <source>
        <strain evidence="2">4086291</strain>
    </source>
</reference>
<gene>
    <name evidence="2" type="ORF">BU14_0178s0029</name>
</gene>
<feature type="region of interest" description="Disordered" evidence="1">
    <location>
        <begin position="202"/>
        <end position="221"/>
    </location>
</feature>
<name>A0A1X6P7V9_PORUM</name>
<feature type="region of interest" description="Disordered" evidence="1">
    <location>
        <begin position="1"/>
        <end position="54"/>
    </location>
</feature>
<dbReference type="AlphaFoldDB" id="A0A1X6P7V9"/>
<organism evidence="2 3">
    <name type="scientific">Porphyra umbilicalis</name>
    <name type="common">Purple laver</name>
    <name type="synonym">Red alga</name>
    <dbReference type="NCBI Taxonomy" id="2786"/>
    <lineage>
        <taxon>Eukaryota</taxon>
        <taxon>Rhodophyta</taxon>
        <taxon>Bangiophyceae</taxon>
        <taxon>Bangiales</taxon>
        <taxon>Bangiaceae</taxon>
        <taxon>Porphyra</taxon>
    </lineage>
</organism>
<dbReference type="EMBL" id="KV918858">
    <property type="protein sequence ID" value="OSX76713.1"/>
    <property type="molecule type" value="Genomic_DNA"/>
</dbReference>
<evidence type="ECO:0000256" key="1">
    <source>
        <dbReference type="SAM" id="MobiDB-lite"/>
    </source>
</evidence>
<feature type="compositionally biased region" description="Polar residues" evidence="1">
    <location>
        <begin position="33"/>
        <end position="45"/>
    </location>
</feature>
<proteinExistence type="predicted"/>
<dbReference type="Proteomes" id="UP000218209">
    <property type="component" value="Unassembled WGS sequence"/>
</dbReference>